<reference evidence="1" key="1">
    <citation type="submission" date="2023-06" db="EMBL/GenBank/DDBJ databases">
        <authorList>
            <person name="Jiang Y."/>
            <person name="Liu Q."/>
        </authorList>
    </citation>
    <scope>NUCLEOTIDE SEQUENCE</scope>
    <source>
        <strain evidence="1">CGMCC 1.12090</strain>
    </source>
</reference>
<evidence type="ECO:0000313" key="1">
    <source>
        <dbReference type="EMBL" id="MDO1535660.1"/>
    </source>
</evidence>
<sequence length="260" mass="27093">MTVSYLNGLLARVRGLVNRQPPEPGPAPQEVLPALSPEVADCVTAFDDGLRAAARAWSSGALLPKVNPRRVERVLEALASRETLTISALVVEIAAPDNAVSPVSAVTATNNVMREQFVRGVMGAVMAAIVDVEKAHRPGILQASALLDRTRNWIARPLYRQCSAPGSDPKELEAANDVLCKIASDILEGSDEQAAAMVRVGMVGPLGVALQITKMLQETPRSVLGLQVAGFEFAAREAAEAAADAVGEADPAGAGSGAKS</sequence>
<protein>
    <submittedName>
        <fullName evidence="1">Uncharacterized protein</fullName>
    </submittedName>
</protein>
<name>A0ABT8S9R3_9BURK</name>
<dbReference type="Proteomes" id="UP001169027">
    <property type="component" value="Unassembled WGS sequence"/>
</dbReference>
<gene>
    <name evidence="1" type="ORF">Q2T77_25580</name>
</gene>
<dbReference type="RefSeq" id="WP_301813446.1">
    <property type="nucleotide sequence ID" value="NZ_JAUJZH010000021.1"/>
</dbReference>
<comment type="caution">
    <text evidence="1">The sequence shown here is derived from an EMBL/GenBank/DDBJ whole genome shotgun (WGS) entry which is preliminary data.</text>
</comment>
<evidence type="ECO:0000313" key="2">
    <source>
        <dbReference type="Proteomes" id="UP001169027"/>
    </source>
</evidence>
<proteinExistence type="predicted"/>
<dbReference type="EMBL" id="JAUKVY010000021">
    <property type="protein sequence ID" value="MDO1535660.1"/>
    <property type="molecule type" value="Genomic_DNA"/>
</dbReference>
<accession>A0ABT8S9R3</accession>
<keyword evidence="2" id="KW-1185">Reference proteome</keyword>
<organism evidence="1 2">
    <name type="scientific">Variovorax ginsengisoli</name>
    <dbReference type="NCBI Taxonomy" id="363844"/>
    <lineage>
        <taxon>Bacteria</taxon>
        <taxon>Pseudomonadati</taxon>
        <taxon>Pseudomonadota</taxon>
        <taxon>Betaproteobacteria</taxon>
        <taxon>Burkholderiales</taxon>
        <taxon>Comamonadaceae</taxon>
        <taxon>Variovorax</taxon>
    </lineage>
</organism>